<dbReference type="EMBL" id="BARW01020359">
    <property type="protein sequence ID" value="GAI90688.1"/>
    <property type="molecule type" value="Genomic_DNA"/>
</dbReference>
<evidence type="ECO:0000313" key="4">
    <source>
        <dbReference type="EMBL" id="GAI90688.1"/>
    </source>
</evidence>
<dbReference type="SUPFAM" id="SSF52016">
    <property type="entry name" value="LeuD/IlvD-like"/>
    <property type="match status" value="1"/>
</dbReference>
<comment type="similarity">
    <text evidence="1">Belongs to the LeuD family. LeuD type 2 subfamily.</text>
</comment>
<keyword evidence="2" id="KW-0456">Lyase</keyword>
<dbReference type="InterPro" id="IPR050075">
    <property type="entry name" value="LeuD"/>
</dbReference>
<reference evidence="4" key="1">
    <citation type="journal article" date="2014" name="Front. Microbiol.">
        <title>High frequency of phylogenetically diverse reductive dehalogenase-homologous genes in deep subseafloor sedimentary metagenomes.</title>
        <authorList>
            <person name="Kawai M."/>
            <person name="Futagami T."/>
            <person name="Toyoda A."/>
            <person name="Takaki Y."/>
            <person name="Nishi S."/>
            <person name="Hori S."/>
            <person name="Arai W."/>
            <person name="Tsubouchi T."/>
            <person name="Morono Y."/>
            <person name="Uchiyama I."/>
            <person name="Ito T."/>
            <person name="Fujiyama A."/>
            <person name="Inagaki F."/>
            <person name="Takami H."/>
        </authorList>
    </citation>
    <scope>NUCLEOTIDE SEQUENCE</scope>
    <source>
        <strain evidence="4">Expedition CK06-06</strain>
    </source>
</reference>
<dbReference type="Pfam" id="PF00694">
    <property type="entry name" value="Aconitase_C"/>
    <property type="match status" value="1"/>
</dbReference>
<dbReference type="HAMAP" id="MF_01032">
    <property type="entry name" value="LeuD_type2"/>
    <property type="match status" value="1"/>
</dbReference>
<evidence type="ECO:0000259" key="3">
    <source>
        <dbReference type="Pfam" id="PF00694"/>
    </source>
</evidence>
<proteinExistence type="inferred from homology"/>
<dbReference type="InterPro" id="IPR000573">
    <property type="entry name" value="AconitaseA/IPMdHydase_ssu_swvl"/>
</dbReference>
<dbReference type="Gene3D" id="3.20.19.10">
    <property type="entry name" value="Aconitase, domain 4"/>
    <property type="match status" value="1"/>
</dbReference>
<name>X1SCI2_9ZZZZ</name>
<accession>X1SCI2</accession>
<dbReference type="AlphaFoldDB" id="X1SCI2"/>
<protein>
    <recommendedName>
        <fullName evidence="3">Aconitase A/isopropylmalate dehydratase small subunit swivel domain-containing protein</fullName>
    </recommendedName>
</protein>
<dbReference type="PANTHER" id="PTHR43345:SF2">
    <property type="entry name" value="3-ISOPROPYLMALATE DEHYDRATASE SMALL SUBUNIT 1"/>
    <property type="match status" value="1"/>
</dbReference>
<comment type="caution">
    <text evidence="4">The sequence shown here is derived from an EMBL/GenBank/DDBJ whole genome shotgun (WGS) entry which is preliminary data.</text>
</comment>
<evidence type="ECO:0000256" key="2">
    <source>
        <dbReference type="ARBA" id="ARBA00023239"/>
    </source>
</evidence>
<feature type="domain" description="Aconitase A/isopropylmalate dehydratase small subunit swivel" evidence="3">
    <location>
        <begin position="50"/>
        <end position="106"/>
    </location>
</feature>
<dbReference type="GO" id="GO:0016836">
    <property type="term" value="F:hydro-lyase activity"/>
    <property type="evidence" value="ECO:0007669"/>
    <property type="project" value="InterPro"/>
</dbReference>
<sequence length="164" mass="18058">MKLQGSACKIGDHVNTDYIVAGKRKAFYSLKELANHILEDLDPDFPKKIRQGSFIVAGKNFGCGSSREEAPLVIKYAGINAVIAKSVARIFHRNAINIGLLVIECDTNAIDDKDQLVIDLENKTVTNKSKHSDIVIKSIPEIVLSILNEGGLVPYIRKYGCFIT</sequence>
<dbReference type="InterPro" id="IPR011827">
    <property type="entry name" value="LeuD_type2/HacB/DmdB"/>
</dbReference>
<dbReference type="InterPro" id="IPR015928">
    <property type="entry name" value="Aconitase/3IPM_dehydase_swvl"/>
</dbReference>
<dbReference type="PANTHER" id="PTHR43345">
    <property type="entry name" value="3-ISOPROPYLMALATE DEHYDRATASE SMALL SUBUNIT 2-RELATED-RELATED"/>
    <property type="match status" value="1"/>
</dbReference>
<evidence type="ECO:0000256" key="1">
    <source>
        <dbReference type="ARBA" id="ARBA00009869"/>
    </source>
</evidence>
<gene>
    <name evidence="4" type="ORF">S12H4_34414</name>
</gene>
<dbReference type="NCBIfam" id="TIGR02087">
    <property type="entry name" value="LEUD_arch"/>
    <property type="match status" value="1"/>
</dbReference>
<organism evidence="4">
    <name type="scientific">marine sediment metagenome</name>
    <dbReference type="NCBI Taxonomy" id="412755"/>
    <lineage>
        <taxon>unclassified sequences</taxon>
        <taxon>metagenomes</taxon>
        <taxon>ecological metagenomes</taxon>
    </lineage>
</organism>